<evidence type="ECO:0000313" key="3">
    <source>
        <dbReference type="Proteomes" id="UP001313282"/>
    </source>
</evidence>
<reference evidence="2 3" key="1">
    <citation type="submission" date="2019-10" db="EMBL/GenBank/DDBJ databases">
        <authorList>
            <person name="Palmer J.M."/>
        </authorList>
    </citation>
    <scope>NUCLEOTIDE SEQUENCE [LARGE SCALE GENOMIC DNA]</scope>
    <source>
        <strain evidence="2 3">TWF718</strain>
    </source>
</reference>
<accession>A0AAN8MP28</accession>
<comment type="caution">
    <text evidence="2">The sequence shown here is derived from an EMBL/GenBank/DDBJ whole genome shotgun (WGS) entry which is preliminary data.</text>
</comment>
<dbReference type="AlphaFoldDB" id="A0AAN8MP28"/>
<feature type="region of interest" description="Disordered" evidence="1">
    <location>
        <begin position="1"/>
        <end position="23"/>
    </location>
</feature>
<dbReference type="EMBL" id="JAVHNR010000011">
    <property type="protein sequence ID" value="KAK6330711.1"/>
    <property type="molecule type" value="Genomic_DNA"/>
</dbReference>
<dbReference type="Proteomes" id="UP001313282">
    <property type="component" value="Unassembled WGS sequence"/>
</dbReference>
<organism evidence="2 3">
    <name type="scientific">Orbilia javanica</name>
    <dbReference type="NCBI Taxonomy" id="47235"/>
    <lineage>
        <taxon>Eukaryota</taxon>
        <taxon>Fungi</taxon>
        <taxon>Dikarya</taxon>
        <taxon>Ascomycota</taxon>
        <taxon>Pezizomycotina</taxon>
        <taxon>Orbiliomycetes</taxon>
        <taxon>Orbiliales</taxon>
        <taxon>Orbiliaceae</taxon>
        <taxon>Orbilia</taxon>
    </lineage>
</organism>
<evidence type="ECO:0000313" key="2">
    <source>
        <dbReference type="EMBL" id="KAK6330711.1"/>
    </source>
</evidence>
<proteinExistence type="predicted"/>
<keyword evidence="3" id="KW-1185">Reference proteome</keyword>
<protein>
    <submittedName>
        <fullName evidence="2">Uncharacterized protein</fullName>
    </submittedName>
</protein>
<gene>
    <name evidence="2" type="ORF">TWF718_002912</name>
</gene>
<sequence>MATRESGNMSEGGGYSLNISGNSNAVAQGEGARQYNLRDRAQHFEINGDFTNVNIQNYHA</sequence>
<evidence type="ECO:0000256" key="1">
    <source>
        <dbReference type="SAM" id="MobiDB-lite"/>
    </source>
</evidence>
<name>A0AAN8MP28_9PEZI</name>